<dbReference type="EMBL" id="CP043641">
    <property type="protein sequence ID" value="QNE35088.1"/>
    <property type="molecule type" value="Genomic_DNA"/>
</dbReference>
<keyword evidence="2" id="KW-0812">Transmembrane</keyword>
<feature type="transmembrane region" description="Helical" evidence="2">
    <location>
        <begin position="356"/>
        <end position="374"/>
    </location>
</feature>
<feature type="transmembrane region" description="Helical" evidence="2">
    <location>
        <begin position="284"/>
        <end position="305"/>
    </location>
</feature>
<evidence type="ECO:0000313" key="3">
    <source>
        <dbReference type="EMBL" id="QNE35088.1"/>
    </source>
</evidence>
<feature type="transmembrane region" description="Helical" evidence="2">
    <location>
        <begin position="386"/>
        <end position="406"/>
    </location>
</feature>
<keyword evidence="2" id="KW-1133">Transmembrane helix</keyword>
<dbReference type="KEGG" id="lse:F1C12_08060"/>
<organism evidence="3 4">
    <name type="scientific">Leifsonia shinshuensis</name>
    <dbReference type="NCBI Taxonomy" id="150026"/>
    <lineage>
        <taxon>Bacteria</taxon>
        <taxon>Bacillati</taxon>
        <taxon>Actinomycetota</taxon>
        <taxon>Actinomycetes</taxon>
        <taxon>Micrococcales</taxon>
        <taxon>Microbacteriaceae</taxon>
        <taxon>Leifsonia</taxon>
    </lineage>
</organism>
<evidence type="ECO:0000313" key="4">
    <source>
        <dbReference type="Proteomes" id="UP000515511"/>
    </source>
</evidence>
<feature type="transmembrane region" description="Helical" evidence="2">
    <location>
        <begin position="193"/>
        <end position="211"/>
    </location>
</feature>
<dbReference type="Proteomes" id="UP000515511">
    <property type="component" value="Chromosome"/>
</dbReference>
<feature type="transmembrane region" description="Helical" evidence="2">
    <location>
        <begin position="485"/>
        <end position="513"/>
    </location>
</feature>
<evidence type="ECO:0000256" key="2">
    <source>
        <dbReference type="SAM" id="Phobius"/>
    </source>
</evidence>
<feature type="transmembrane region" description="Helical" evidence="2">
    <location>
        <begin position="46"/>
        <end position="66"/>
    </location>
</feature>
<reference evidence="4" key="1">
    <citation type="submission" date="2019-09" db="EMBL/GenBank/DDBJ databases">
        <title>Antimicrobial potential of Antarctic Bacteria.</title>
        <authorList>
            <person name="Benaud N."/>
            <person name="Edwards R.J."/>
            <person name="Ferrari B.C."/>
        </authorList>
    </citation>
    <scope>NUCLEOTIDE SEQUENCE [LARGE SCALE GENOMIC DNA]</scope>
    <source>
        <strain evidence="4">INR9</strain>
    </source>
</reference>
<feature type="transmembrane region" description="Helical" evidence="2">
    <location>
        <begin position="418"/>
        <end position="439"/>
    </location>
</feature>
<accession>A0A7G6Y9C3</accession>
<dbReference type="AlphaFoldDB" id="A0A7G6Y9C3"/>
<name>A0A7G6Y9C3_9MICO</name>
<dbReference type="InterPro" id="IPR018674">
    <property type="entry name" value="DUF2142_membrane"/>
</dbReference>
<gene>
    <name evidence="3" type="ORF">F1C12_08060</name>
</gene>
<feature type="transmembrane region" description="Helical" evidence="2">
    <location>
        <begin position="446"/>
        <end position="465"/>
    </location>
</feature>
<proteinExistence type="predicted"/>
<evidence type="ECO:0000256" key="1">
    <source>
        <dbReference type="SAM" id="MobiDB-lite"/>
    </source>
</evidence>
<dbReference type="Pfam" id="PF09913">
    <property type="entry name" value="DUF2142"/>
    <property type="match status" value="1"/>
</dbReference>
<keyword evidence="2" id="KW-0472">Membrane</keyword>
<feature type="region of interest" description="Disordered" evidence="1">
    <location>
        <begin position="1"/>
        <end position="41"/>
    </location>
</feature>
<feature type="compositionally biased region" description="Basic residues" evidence="1">
    <location>
        <begin position="9"/>
        <end position="18"/>
    </location>
</feature>
<feature type="transmembrane region" description="Helical" evidence="2">
    <location>
        <begin position="262"/>
        <end position="278"/>
    </location>
</feature>
<sequence length="545" mass="59081">MTKADTRTGRVHMRRRGRATSSPTLPPVQNEQPPMNPTSRRRASSIVRLALIPVLALIALAGWALASPVGASPDDDYHLTSIWCADGLQNGVCEKAATPDAREVPYLVARPTCYVFHADVSASCQLVKHPLDASTTRGNFEGQYPPFFYATMRTFVTSDVLSSVVTMRIVNSVLFVGLASLVCWLLPPRRRTTLFWGIAGSIVPLGIFIIASVNPSSWALLSGGVLFVATAGYLESAGWRKIGLGATAVVTAFMGGGARSDAAIYAVIAVGAAVLVTVQWNKRFWLSALLPLGIAAMSAVLFRLGSQVEGAISGAWGPPHMQGSTLNVAFRTLIQLPSLYAGSFGVNWGLGWLDTIMPAIVWFPAFAVFLALIFAGLRSMNLWKGIALSGVALVLFVIPFYLLVHGRFPVGEQIQPRYLTPLIMVLLAVALWQVGGTVFRLTRVQWWAIVVSLAVANSIALHENIRRYVTGTDVPGFNLSSHVEWWWPISLSPMWAWAIGSVAFAGALVLALLEFSPEARFRIGRRRVDGTAPEPHEELRPVEAL</sequence>
<feature type="transmembrane region" description="Helical" evidence="2">
    <location>
        <begin position="165"/>
        <end position="186"/>
    </location>
</feature>
<feature type="compositionally biased region" description="Polar residues" evidence="1">
    <location>
        <begin position="19"/>
        <end position="33"/>
    </location>
</feature>
<protein>
    <submittedName>
        <fullName evidence="3">DUF2142 domain-containing protein</fullName>
    </submittedName>
</protein>